<dbReference type="Gene3D" id="1.10.1760.20">
    <property type="match status" value="1"/>
</dbReference>
<evidence type="ECO:0000256" key="6">
    <source>
        <dbReference type="ARBA" id="ARBA00022989"/>
    </source>
</evidence>
<keyword evidence="5 9" id="KW-0812">Transmembrane</keyword>
<dbReference type="GO" id="GO:0015225">
    <property type="term" value="F:biotin transmembrane transporter activity"/>
    <property type="evidence" value="ECO:0007669"/>
    <property type="project" value="UniProtKB-UniRule"/>
</dbReference>
<evidence type="ECO:0000256" key="5">
    <source>
        <dbReference type="ARBA" id="ARBA00022692"/>
    </source>
</evidence>
<evidence type="ECO:0000256" key="3">
    <source>
        <dbReference type="ARBA" id="ARBA00022448"/>
    </source>
</evidence>
<dbReference type="RefSeq" id="WP_136339735.1">
    <property type="nucleotide sequence ID" value="NZ_SSMD01000006.1"/>
</dbReference>
<evidence type="ECO:0000256" key="2">
    <source>
        <dbReference type="ARBA" id="ARBA00010692"/>
    </source>
</evidence>
<keyword evidence="11" id="KW-1185">Reference proteome</keyword>
<dbReference type="Pfam" id="PF02632">
    <property type="entry name" value="BioY"/>
    <property type="match status" value="1"/>
</dbReference>
<dbReference type="OrthoDB" id="9803495at2"/>
<evidence type="ECO:0000256" key="1">
    <source>
        <dbReference type="ARBA" id="ARBA00004651"/>
    </source>
</evidence>
<evidence type="ECO:0000313" key="11">
    <source>
        <dbReference type="Proteomes" id="UP000306113"/>
    </source>
</evidence>
<keyword evidence="7 8" id="KW-0472">Membrane</keyword>
<dbReference type="PIRSF" id="PIRSF016661">
    <property type="entry name" value="BioY"/>
    <property type="match status" value="1"/>
</dbReference>
<keyword evidence="3 8" id="KW-0813">Transport</keyword>
<feature type="transmembrane region" description="Helical" evidence="9">
    <location>
        <begin position="110"/>
        <end position="131"/>
    </location>
</feature>
<feature type="transmembrane region" description="Helical" evidence="9">
    <location>
        <begin position="53"/>
        <end position="70"/>
    </location>
</feature>
<gene>
    <name evidence="10" type="ORF">E7681_12990</name>
</gene>
<keyword evidence="4 8" id="KW-1003">Cell membrane</keyword>
<name>A0A4S3M8U3_9RHOB</name>
<dbReference type="PANTHER" id="PTHR34295:SF4">
    <property type="entry name" value="BIOTIN TRANSPORTER BIOY-RELATED"/>
    <property type="match status" value="1"/>
</dbReference>
<dbReference type="InterPro" id="IPR003784">
    <property type="entry name" value="BioY"/>
</dbReference>
<evidence type="ECO:0000256" key="4">
    <source>
        <dbReference type="ARBA" id="ARBA00022475"/>
    </source>
</evidence>
<comment type="subcellular location">
    <subcellularLocation>
        <location evidence="1 8">Cell membrane</location>
        <topology evidence="1 8">Multi-pass membrane protein</topology>
    </subcellularLocation>
</comment>
<dbReference type="GO" id="GO:0005886">
    <property type="term" value="C:plasma membrane"/>
    <property type="evidence" value="ECO:0007669"/>
    <property type="project" value="UniProtKB-SubCell"/>
</dbReference>
<feature type="transmembrane region" description="Helical" evidence="9">
    <location>
        <begin position="76"/>
        <end position="101"/>
    </location>
</feature>
<keyword evidence="6 9" id="KW-1133">Transmembrane helix</keyword>
<organism evidence="10 11">
    <name type="scientific">Thalassobius vesicularis</name>
    <dbReference type="NCBI Taxonomy" id="1294297"/>
    <lineage>
        <taxon>Bacteria</taxon>
        <taxon>Pseudomonadati</taxon>
        <taxon>Pseudomonadota</taxon>
        <taxon>Alphaproteobacteria</taxon>
        <taxon>Rhodobacterales</taxon>
        <taxon>Roseobacteraceae</taxon>
        <taxon>Thalassovita</taxon>
    </lineage>
</organism>
<dbReference type="Proteomes" id="UP000306113">
    <property type="component" value="Unassembled WGS sequence"/>
</dbReference>
<protein>
    <recommendedName>
        <fullName evidence="8">Biotin transporter</fullName>
    </recommendedName>
</protein>
<comment type="similarity">
    <text evidence="2 8">Belongs to the BioY family.</text>
</comment>
<sequence>MERNLTLIALFAALIAALGLVPKLTLMSGVPISAQSLGIMLCGTVLGAKRGALAVLLFLALVALGLPLLAGGRGGIGVFSGVTMGYLIGFPVAAFVTGLLAQTWRDRGGFVFPAVAALIGGVIVLNVLGIIGMSIKLDKTLLEASLLATPFVPGDILKCVLAGLITQGLLKARPGLAQA</sequence>
<evidence type="ECO:0000256" key="9">
    <source>
        <dbReference type="SAM" id="Phobius"/>
    </source>
</evidence>
<proteinExistence type="inferred from homology"/>
<dbReference type="EMBL" id="SSMD01000006">
    <property type="protein sequence ID" value="THD72838.1"/>
    <property type="molecule type" value="Genomic_DNA"/>
</dbReference>
<evidence type="ECO:0000256" key="7">
    <source>
        <dbReference type="ARBA" id="ARBA00023136"/>
    </source>
</evidence>
<evidence type="ECO:0000313" key="10">
    <source>
        <dbReference type="EMBL" id="THD72838.1"/>
    </source>
</evidence>
<evidence type="ECO:0000256" key="8">
    <source>
        <dbReference type="PIRNR" id="PIRNR016661"/>
    </source>
</evidence>
<accession>A0A4S3M8U3</accession>
<dbReference type="PANTHER" id="PTHR34295">
    <property type="entry name" value="BIOTIN TRANSPORTER BIOY"/>
    <property type="match status" value="1"/>
</dbReference>
<reference evidence="10 11" key="1">
    <citation type="submission" date="2019-04" db="EMBL/GenBank/DDBJ databases">
        <title>Draft genome sequence of Youngimonas vesicularis.</title>
        <authorList>
            <person name="Hameed A."/>
        </authorList>
    </citation>
    <scope>NUCLEOTIDE SEQUENCE [LARGE SCALE GENOMIC DNA]</scope>
    <source>
        <strain evidence="10 11">CC-AMW-E</strain>
    </source>
</reference>
<dbReference type="AlphaFoldDB" id="A0A4S3M8U3"/>
<comment type="caution">
    <text evidence="10">The sequence shown here is derived from an EMBL/GenBank/DDBJ whole genome shotgun (WGS) entry which is preliminary data.</text>
</comment>